<evidence type="ECO:0000313" key="3">
    <source>
        <dbReference type="EMBL" id="RIY02134.1"/>
    </source>
</evidence>
<gene>
    <name evidence="3" type="ORF">D3218_07515</name>
</gene>
<evidence type="ECO:0000256" key="1">
    <source>
        <dbReference type="SAM" id="SignalP"/>
    </source>
</evidence>
<sequence>MMKSMILAAVAASTLALAGCQSVDRNVAIPAGIGALGGAAVGAGISGNARGALIGAAVGGAGGALLGAATNRPGQCVYRDGRGQRYYADCPAGY</sequence>
<feature type="signal peptide" evidence="1">
    <location>
        <begin position="1"/>
        <end position="18"/>
    </location>
</feature>
<dbReference type="InterPro" id="IPR039567">
    <property type="entry name" value="Gly-zipper"/>
</dbReference>
<protein>
    <recommendedName>
        <fullName evidence="2">Glycine zipper domain-containing protein</fullName>
    </recommendedName>
</protein>
<feature type="chain" id="PRO_5017179918" description="Glycine zipper domain-containing protein" evidence="1">
    <location>
        <begin position="19"/>
        <end position="94"/>
    </location>
</feature>
<keyword evidence="4" id="KW-1185">Reference proteome</keyword>
<reference evidence="4" key="1">
    <citation type="submission" date="2018-09" db="EMBL/GenBank/DDBJ databases">
        <authorList>
            <person name="Tuo L."/>
        </authorList>
    </citation>
    <scope>NUCLEOTIDE SEQUENCE [LARGE SCALE GENOMIC DNA]</scope>
    <source>
        <strain evidence="4">M2BS4Y-1</strain>
    </source>
</reference>
<dbReference type="Proteomes" id="UP000265750">
    <property type="component" value="Unassembled WGS sequence"/>
</dbReference>
<organism evidence="3 4">
    <name type="scientific">Aureimonas flava</name>
    <dbReference type="NCBI Taxonomy" id="2320271"/>
    <lineage>
        <taxon>Bacteria</taxon>
        <taxon>Pseudomonadati</taxon>
        <taxon>Pseudomonadota</taxon>
        <taxon>Alphaproteobacteria</taxon>
        <taxon>Hyphomicrobiales</taxon>
        <taxon>Aurantimonadaceae</taxon>
        <taxon>Aureimonas</taxon>
    </lineage>
</organism>
<comment type="caution">
    <text evidence="3">The sequence shown here is derived from an EMBL/GenBank/DDBJ whole genome shotgun (WGS) entry which is preliminary data.</text>
</comment>
<evidence type="ECO:0000313" key="4">
    <source>
        <dbReference type="Proteomes" id="UP000265750"/>
    </source>
</evidence>
<keyword evidence="1" id="KW-0732">Signal</keyword>
<feature type="domain" description="Glycine zipper" evidence="2">
    <location>
        <begin position="31"/>
        <end position="71"/>
    </location>
</feature>
<dbReference type="AlphaFoldDB" id="A0A3A1WNH5"/>
<dbReference type="Pfam" id="PF13488">
    <property type="entry name" value="Gly-zipper_Omp"/>
    <property type="match status" value="1"/>
</dbReference>
<accession>A0A3A1WNH5</accession>
<proteinExistence type="predicted"/>
<dbReference type="PROSITE" id="PS51257">
    <property type="entry name" value="PROKAR_LIPOPROTEIN"/>
    <property type="match status" value="1"/>
</dbReference>
<evidence type="ECO:0000259" key="2">
    <source>
        <dbReference type="Pfam" id="PF13488"/>
    </source>
</evidence>
<name>A0A3A1WNH5_9HYPH</name>
<dbReference type="EMBL" id="QYRN01000003">
    <property type="protein sequence ID" value="RIY02134.1"/>
    <property type="molecule type" value="Genomic_DNA"/>
</dbReference>